<dbReference type="InterPro" id="IPR036942">
    <property type="entry name" value="Beta-barrel_TonB_sf"/>
</dbReference>
<dbReference type="PANTHER" id="PTHR40980">
    <property type="entry name" value="PLUG DOMAIN-CONTAINING PROTEIN"/>
    <property type="match status" value="1"/>
</dbReference>
<dbReference type="Gene3D" id="2.170.130.10">
    <property type="entry name" value="TonB-dependent receptor, plug domain"/>
    <property type="match status" value="1"/>
</dbReference>
<dbReference type="GO" id="GO:0009279">
    <property type="term" value="C:cell outer membrane"/>
    <property type="evidence" value="ECO:0007669"/>
    <property type="project" value="UniProtKB-SubCell"/>
</dbReference>
<name>A0AAV3V6M0_9ALTE</name>
<organism evidence="8 9">
    <name type="scientific">Paraglaciecola chathamensis S18K6</name>
    <dbReference type="NCBI Taxonomy" id="1127672"/>
    <lineage>
        <taxon>Bacteria</taxon>
        <taxon>Pseudomonadati</taxon>
        <taxon>Pseudomonadota</taxon>
        <taxon>Gammaproteobacteria</taxon>
        <taxon>Alteromonadales</taxon>
        <taxon>Alteromonadaceae</taxon>
        <taxon>Paraglaciecola</taxon>
    </lineage>
</organism>
<dbReference type="SUPFAM" id="SSF56935">
    <property type="entry name" value="Porins"/>
    <property type="match status" value="1"/>
</dbReference>
<dbReference type="Pfam" id="PF07715">
    <property type="entry name" value="Plug"/>
    <property type="match status" value="1"/>
</dbReference>
<evidence type="ECO:0008006" key="10">
    <source>
        <dbReference type="Google" id="ProtNLM"/>
    </source>
</evidence>
<comment type="caution">
    <text evidence="8">The sequence shown here is derived from an EMBL/GenBank/DDBJ whole genome shotgun (WGS) entry which is preliminary data.</text>
</comment>
<keyword evidence="4" id="KW-0798">TonB box</keyword>
<reference evidence="8 9" key="1">
    <citation type="journal article" date="2017" name="Antonie Van Leeuwenhoek">
        <title>Rhizobium rhizosphaerae sp. nov., a novel species isolated from rice rhizosphere.</title>
        <authorList>
            <person name="Zhao J.J."/>
            <person name="Zhang J."/>
            <person name="Zhang R.J."/>
            <person name="Zhang C.W."/>
            <person name="Yin H.Q."/>
            <person name="Zhang X.X."/>
        </authorList>
    </citation>
    <scope>NUCLEOTIDE SEQUENCE [LARGE SCALE GENOMIC DNA]</scope>
    <source>
        <strain evidence="8 9">S18K6</strain>
    </source>
</reference>
<dbReference type="PANTHER" id="PTHR40980:SF3">
    <property type="entry name" value="TONB-DEPENDENT RECEPTOR-LIKE BETA-BARREL DOMAIN-CONTAINING PROTEIN"/>
    <property type="match status" value="1"/>
</dbReference>
<comment type="similarity">
    <text evidence="4">Belongs to the TonB-dependent receptor family.</text>
</comment>
<dbReference type="Pfam" id="PF00593">
    <property type="entry name" value="TonB_dep_Rec_b-barrel"/>
    <property type="match status" value="1"/>
</dbReference>
<keyword evidence="5" id="KW-0732">Signal</keyword>
<dbReference type="InterPro" id="IPR012910">
    <property type="entry name" value="Plug_dom"/>
</dbReference>
<protein>
    <recommendedName>
        <fullName evidence="10">TonB-dependent receptor</fullName>
    </recommendedName>
</protein>
<evidence type="ECO:0000313" key="9">
    <source>
        <dbReference type="Proteomes" id="UP000006320"/>
    </source>
</evidence>
<accession>A0AAV3V6M0</accession>
<comment type="subcellular location">
    <subcellularLocation>
        <location evidence="1 4">Cell outer membrane</location>
    </subcellularLocation>
</comment>
<feature type="signal peptide" evidence="5">
    <location>
        <begin position="1"/>
        <end position="26"/>
    </location>
</feature>
<evidence type="ECO:0000256" key="5">
    <source>
        <dbReference type="SAM" id="SignalP"/>
    </source>
</evidence>
<dbReference type="Gene3D" id="2.40.170.20">
    <property type="entry name" value="TonB-dependent receptor, beta-barrel domain"/>
    <property type="match status" value="1"/>
</dbReference>
<dbReference type="InterPro" id="IPR010104">
    <property type="entry name" value="TonB_rcpt_bac"/>
</dbReference>
<evidence type="ECO:0000259" key="6">
    <source>
        <dbReference type="Pfam" id="PF00593"/>
    </source>
</evidence>
<sequence>MKYTLKHNLLYVACLSALYSVGDAYAQPLAEESEVEVVQVLGIRSSLSGALDRKRDAASVVDSITAEDLGKFPDQNIAESLQRVSGVFIDRQSGEGSKITVRGFGPEFNTVRLNNRTIATIDVGAVDIFFSSVNLSRAFDFQALAAEVLTGADVVKTPTSDLWDGSLGASINMRTARPLDNIGLHMSGSAQGRYQDLGEEWGPRFSGIVSNTFADDEMGILLAVSYEDRSSRLEESRGGPWAYYNGPTVDSEETVEFRFPQGMGQSFTIDDRKRLSVSSTYQFEPNENMGMTVDALYVDFNRETTTQGINAPLQFPFFADVEVNENGTATSFTKTFGPVDYRFEEGGGDSETVALGWNGYLYSDNGLSFTADVSWSRAEATNAATRLQPAIKDNNPWNNPLQPGTIDNPLAGQTSPDFQNNIITWTNGDVPSWSTSLDLADPANARAHVALTPSIELEDEVLEGRFDVSYELDHGALRGLKSGAFYSERTKSALPYNSGIYRPSNPDGPFDPGYTSAGTLFADNNFVAHFDPTDGVQAPWESINVPNGPRPNMGGRFFSLPEDIFTSVTVPDLLGDSGADFPRSFLLTDKEGYCQAIREGSGNNDVCSSQARPDLARRVQETTYGAYVRLDLDGEFQEFPWAANFGLRYVETETTASGPSVELIRIDPVDADGATSGLDYITTERQQLSADNSYSNLLPSANFKLSLSDKVDFRAAVSKVITRPNMGSITPNQSFSGLFGLSNRSSNNTDLKPFEAWQYDGSLEYYGDNGNAFSISLFYKDIDTFISETTELVPSGFSHPAFGEIIFRDTAERNRDGGSIQGYELAGLVYLDFLPGFLSNSGIQANYTFVTGQDDEAAIGNNALPLAATPGTGLEGFTPHSYNLIAFYEDESFSARISWNWRDKFLVRRSGGAGIAEHFDDYGQLDLGFGYTLSESVKLTFDVSNVLDANTIRYADVRERVILNEYTGRRALLGVRATF</sequence>
<feature type="domain" description="TonB-dependent receptor plug" evidence="7">
    <location>
        <begin position="54"/>
        <end position="164"/>
    </location>
</feature>
<keyword evidence="2 4" id="KW-0472">Membrane</keyword>
<proteinExistence type="inferred from homology"/>
<keyword evidence="3" id="KW-0998">Cell outer membrane</keyword>
<evidence type="ECO:0000256" key="2">
    <source>
        <dbReference type="ARBA" id="ARBA00023136"/>
    </source>
</evidence>
<feature type="domain" description="TonB-dependent receptor-like beta-barrel" evidence="6">
    <location>
        <begin position="415"/>
        <end position="946"/>
    </location>
</feature>
<evidence type="ECO:0000256" key="3">
    <source>
        <dbReference type="ARBA" id="ARBA00023237"/>
    </source>
</evidence>
<evidence type="ECO:0000256" key="4">
    <source>
        <dbReference type="RuleBase" id="RU003357"/>
    </source>
</evidence>
<dbReference type="InterPro" id="IPR000531">
    <property type="entry name" value="Beta-barrel_TonB"/>
</dbReference>
<dbReference type="NCBIfam" id="TIGR01782">
    <property type="entry name" value="TonB-Xanth-Caul"/>
    <property type="match status" value="1"/>
</dbReference>
<dbReference type="AlphaFoldDB" id="A0AAV3V6M0"/>
<dbReference type="Proteomes" id="UP000006320">
    <property type="component" value="Unassembled WGS sequence"/>
</dbReference>
<gene>
    <name evidence="8" type="ORF">GCHA_4616</name>
</gene>
<evidence type="ECO:0000256" key="1">
    <source>
        <dbReference type="ARBA" id="ARBA00004442"/>
    </source>
</evidence>
<evidence type="ECO:0000259" key="7">
    <source>
        <dbReference type="Pfam" id="PF07715"/>
    </source>
</evidence>
<feature type="chain" id="PRO_5043842353" description="TonB-dependent receptor" evidence="5">
    <location>
        <begin position="27"/>
        <end position="979"/>
    </location>
</feature>
<dbReference type="RefSeq" id="WP_007992184.1">
    <property type="nucleotide sequence ID" value="NZ_BAEM01000063.1"/>
</dbReference>
<evidence type="ECO:0000313" key="8">
    <source>
        <dbReference type="EMBL" id="GAC12533.1"/>
    </source>
</evidence>
<dbReference type="EMBL" id="BAEM01000063">
    <property type="protein sequence ID" value="GAC12533.1"/>
    <property type="molecule type" value="Genomic_DNA"/>
</dbReference>
<dbReference type="InterPro" id="IPR037066">
    <property type="entry name" value="Plug_dom_sf"/>
</dbReference>